<dbReference type="InterPro" id="IPR027417">
    <property type="entry name" value="P-loop_NTPase"/>
</dbReference>
<keyword evidence="5 8" id="KW-0518">Myosin</keyword>
<evidence type="ECO:0000256" key="5">
    <source>
        <dbReference type="ARBA" id="ARBA00023123"/>
    </source>
</evidence>
<evidence type="ECO:0000256" key="9">
    <source>
        <dbReference type="SAM" id="Coils"/>
    </source>
</evidence>
<keyword evidence="2 8" id="KW-0547">Nucleotide-binding</keyword>
<evidence type="ECO:0000256" key="3">
    <source>
        <dbReference type="ARBA" id="ARBA00022840"/>
    </source>
</evidence>
<keyword evidence="7 8" id="KW-0009">Actin-binding</keyword>
<dbReference type="PROSITE" id="PS51456">
    <property type="entry name" value="MYOSIN_MOTOR"/>
    <property type="match status" value="1"/>
</dbReference>
<evidence type="ECO:0000256" key="2">
    <source>
        <dbReference type="ARBA" id="ARBA00022741"/>
    </source>
</evidence>
<dbReference type="InterPro" id="IPR001609">
    <property type="entry name" value="Myosin_head_motor_dom-like"/>
</dbReference>
<proteinExistence type="inferred from homology"/>
<evidence type="ECO:0000256" key="6">
    <source>
        <dbReference type="ARBA" id="ARBA00023175"/>
    </source>
</evidence>
<dbReference type="SMART" id="SM00242">
    <property type="entry name" value="MYSc"/>
    <property type="match status" value="1"/>
</dbReference>
<keyword evidence="14" id="KW-1185">Reference proteome</keyword>
<dbReference type="Gene3D" id="3.40.850.10">
    <property type="entry name" value="Kinesin motor domain"/>
    <property type="match status" value="2"/>
</dbReference>
<evidence type="ECO:0000256" key="8">
    <source>
        <dbReference type="PROSITE-ProRule" id="PRU00782"/>
    </source>
</evidence>
<evidence type="ECO:0000256" key="7">
    <source>
        <dbReference type="ARBA" id="ARBA00023203"/>
    </source>
</evidence>
<organism evidence="13 14">
    <name type="scientific">Oikopleura dioica</name>
    <name type="common">Tunicate</name>
    <dbReference type="NCBI Taxonomy" id="34765"/>
    <lineage>
        <taxon>Eukaryota</taxon>
        <taxon>Metazoa</taxon>
        <taxon>Chordata</taxon>
        <taxon>Tunicata</taxon>
        <taxon>Appendicularia</taxon>
        <taxon>Copelata</taxon>
        <taxon>Oikopleuridae</taxon>
        <taxon>Oikopleura</taxon>
    </lineage>
</organism>
<protein>
    <submittedName>
        <fullName evidence="13">Oidioi.mRNA.OKI2018_I69.chr2.g6685.t2.cds</fullName>
    </submittedName>
</protein>
<feature type="region of interest" description="Disordered" evidence="10">
    <location>
        <begin position="242"/>
        <end position="261"/>
    </location>
</feature>
<evidence type="ECO:0000313" key="13">
    <source>
        <dbReference type="EMBL" id="CAG5112471.1"/>
    </source>
</evidence>
<dbReference type="Pfam" id="PF00063">
    <property type="entry name" value="Myosin_head"/>
    <property type="match status" value="2"/>
</dbReference>
<accession>A0ABN7T484</accession>
<evidence type="ECO:0000313" key="14">
    <source>
        <dbReference type="Proteomes" id="UP001158576"/>
    </source>
</evidence>
<dbReference type="Gene3D" id="1.20.58.530">
    <property type="match status" value="1"/>
</dbReference>
<evidence type="ECO:0000256" key="1">
    <source>
        <dbReference type="ARBA" id="ARBA00008314"/>
    </source>
</evidence>
<feature type="domain" description="Myosin N-terminal SH3-like" evidence="12">
    <location>
        <begin position="32"/>
        <end position="83"/>
    </location>
</feature>
<dbReference type="EMBL" id="OU015567">
    <property type="protein sequence ID" value="CAG5112471.1"/>
    <property type="molecule type" value="Genomic_DNA"/>
</dbReference>
<reference evidence="13 14" key="1">
    <citation type="submission" date="2021-04" db="EMBL/GenBank/DDBJ databases">
        <authorList>
            <person name="Bliznina A."/>
        </authorList>
    </citation>
    <scope>NUCLEOTIDE SEQUENCE [LARGE SCALE GENOMIC DNA]</scope>
</reference>
<dbReference type="InterPro" id="IPR004009">
    <property type="entry name" value="SH3_Myosin"/>
</dbReference>
<feature type="compositionally biased region" description="Basic residues" evidence="10">
    <location>
        <begin position="249"/>
        <end position="258"/>
    </location>
</feature>
<comment type="caution">
    <text evidence="8">Lacks conserved residue(s) required for the propagation of feature annotation.</text>
</comment>
<name>A0ABN7T484_OIKDI</name>
<dbReference type="SUPFAM" id="SSF90257">
    <property type="entry name" value="Myosin rod fragments"/>
    <property type="match status" value="1"/>
</dbReference>
<evidence type="ECO:0000256" key="4">
    <source>
        <dbReference type="ARBA" id="ARBA00023054"/>
    </source>
</evidence>
<dbReference type="Gene3D" id="1.20.5.340">
    <property type="match status" value="1"/>
</dbReference>
<dbReference type="PANTHER" id="PTHR13140">
    <property type="entry name" value="MYOSIN"/>
    <property type="match status" value="1"/>
</dbReference>
<gene>
    <name evidence="13" type="ORF">OKIOD_LOCUS15450</name>
</gene>
<dbReference type="PANTHER" id="PTHR13140:SF857">
    <property type="entry name" value="MYOSIN-11"/>
    <property type="match status" value="1"/>
</dbReference>
<keyword evidence="3 8" id="KW-0067">ATP-binding</keyword>
<evidence type="ECO:0000259" key="12">
    <source>
        <dbReference type="PROSITE" id="PS51844"/>
    </source>
</evidence>
<dbReference type="SUPFAM" id="SSF52540">
    <property type="entry name" value="P-loop containing nucleoside triphosphate hydrolases"/>
    <property type="match status" value="1"/>
</dbReference>
<feature type="domain" description="Myosin motor" evidence="11">
    <location>
        <begin position="87"/>
        <end position="537"/>
    </location>
</feature>
<keyword evidence="6 8" id="KW-0505">Motor protein</keyword>
<dbReference type="PROSITE" id="PS51844">
    <property type="entry name" value="SH3_LIKE"/>
    <property type="match status" value="1"/>
</dbReference>
<dbReference type="Gene3D" id="1.20.5.4820">
    <property type="match status" value="1"/>
</dbReference>
<sequence>MSLWDADAAGNAAQWLRLPQETMLEIQNRPYSGRNAVWVPNSATQYCKGEVIGDGKKPGHKLVKREDGKEKEYHEDHIEFQNPPKYELLEDLANLTYLSEASVVYNLSERYTRFMIYTYSGLFCITVNPYKWLTVYDNHVVGIYKGKRKSEMPPHIFAISDNAYNDMLRERHNQSMLITGESGAGKTVNTKRVIQYFAVVAALGQSAKGNEDGAPALKGGGTLEDQIVAANPAMEAFDYASPDEAAKKSAGKGGKRQKGGSFQTVSALHRESLNRLMTNLRSTQPHFVRCIVPNECKKPGEMDWNLVLHQLRCNGVLEGIRICRKGFPSRIQYDEFTQRYLILAPSVEKGNGEFADPKKAAQNVLASLAESGSMDQDKYRLGHTKLFFRAGAIGDLEDLRDEKISSILTSLQCFFRYKLAAIKYNELVRRRNAIDLIQTNIRCFQYLKDWEWMKIMFKIKPLISQAEEGKKLQELEKNYAECKAALEKETKRRKELEEAQVSLVQEKNELEQKMNGQLALLEDAETRGGRTQQRPCR</sequence>
<feature type="coiled-coil region" evidence="9">
    <location>
        <begin position="465"/>
        <end position="527"/>
    </location>
</feature>
<keyword evidence="4 9" id="KW-0175">Coiled coil</keyword>
<comment type="similarity">
    <text evidence="1 8">Belongs to the TRAFAC class myosin-kinesin ATPase superfamily. Myosin family.</text>
</comment>
<dbReference type="PRINTS" id="PR00193">
    <property type="entry name" value="MYOSINHEAVY"/>
</dbReference>
<dbReference type="Proteomes" id="UP001158576">
    <property type="component" value="Chromosome 2"/>
</dbReference>
<evidence type="ECO:0000256" key="10">
    <source>
        <dbReference type="SAM" id="MobiDB-lite"/>
    </source>
</evidence>
<dbReference type="InterPro" id="IPR036961">
    <property type="entry name" value="Kinesin_motor_dom_sf"/>
</dbReference>
<evidence type="ECO:0000259" key="11">
    <source>
        <dbReference type="PROSITE" id="PS51456"/>
    </source>
</evidence>
<feature type="binding site" evidence="8">
    <location>
        <begin position="180"/>
        <end position="187"/>
    </location>
    <ligand>
        <name>ATP</name>
        <dbReference type="ChEBI" id="CHEBI:30616"/>
    </ligand>
</feature>